<gene>
    <name evidence="6" type="ordered locus">ANT_30220</name>
</gene>
<evidence type="ECO:0000256" key="2">
    <source>
        <dbReference type="ARBA" id="ARBA00023125"/>
    </source>
</evidence>
<dbReference type="SUPFAM" id="SSF52172">
    <property type="entry name" value="CheY-like"/>
    <property type="match status" value="1"/>
</dbReference>
<dbReference type="InterPro" id="IPR016032">
    <property type="entry name" value="Sig_transdc_resp-reg_C-effctor"/>
</dbReference>
<dbReference type="CDD" id="cd17535">
    <property type="entry name" value="REC_NarL-like"/>
    <property type="match status" value="1"/>
</dbReference>
<dbReference type="SMART" id="SM00448">
    <property type="entry name" value="REC"/>
    <property type="match status" value="1"/>
</dbReference>
<dbReference type="PANTHER" id="PTHR43214">
    <property type="entry name" value="TWO-COMPONENT RESPONSE REGULATOR"/>
    <property type="match status" value="1"/>
</dbReference>
<dbReference type="OrthoDB" id="9780153at2"/>
<dbReference type="Proteomes" id="UP000008922">
    <property type="component" value="Chromosome"/>
</dbReference>
<dbReference type="Pfam" id="PF00072">
    <property type="entry name" value="Response_reg"/>
    <property type="match status" value="1"/>
</dbReference>
<dbReference type="CDD" id="cd06170">
    <property type="entry name" value="LuxR_C_like"/>
    <property type="match status" value="1"/>
</dbReference>
<dbReference type="PRINTS" id="PR00038">
    <property type="entry name" value="HTHLUXR"/>
</dbReference>
<keyword evidence="7" id="KW-1185">Reference proteome</keyword>
<dbReference type="PROSITE" id="PS50043">
    <property type="entry name" value="HTH_LUXR_2"/>
    <property type="match status" value="1"/>
</dbReference>
<name>E8N2A1_ANATU</name>
<dbReference type="GO" id="GO:0003677">
    <property type="term" value="F:DNA binding"/>
    <property type="evidence" value="ECO:0007669"/>
    <property type="project" value="UniProtKB-KW"/>
</dbReference>
<dbReference type="InterPro" id="IPR039420">
    <property type="entry name" value="WalR-like"/>
</dbReference>
<proteinExistence type="predicted"/>
<dbReference type="Pfam" id="PF00196">
    <property type="entry name" value="GerE"/>
    <property type="match status" value="1"/>
</dbReference>
<accession>E8N2A1</accession>
<dbReference type="InterPro" id="IPR000792">
    <property type="entry name" value="Tscrpt_reg_LuxR_C"/>
</dbReference>
<feature type="modified residue" description="4-aspartylphosphate" evidence="3">
    <location>
        <position position="56"/>
    </location>
</feature>
<feature type="domain" description="Response regulatory" evidence="5">
    <location>
        <begin position="5"/>
        <end position="121"/>
    </location>
</feature>
<dbReference type="InterPro" id="IPR011006">
    <property type="entry name" value="CheY-like_superfamily"/>
</dbReference>
<dbReference type="Gene3D" id="3.40.50.2300">
    <property type="match status" value="1"/>
</dbReference>
<evidence type="ECO:0000256" key="1">
    <source>
        <dbReference type="ARBA" id="ARBA00022553"/>
    </source>
</evidence>
<evidence type="ECO:0000259" key="5">
    <source>
        <dbReference type="PROSITE" id="PS50110"/>
    </source>
</evidence>
<evidence type="ECO:0000313" key="6">
    <source>
        <dbReference type="EMBL" id="BAJ65048.1"/>
    </source>
</evidence>
<dbReference type="PROSITE" id="PS50110">
    <property type="entry name" value="RESPONSE_REGULATORY"/>
    <property type="match status" value="1"/>
</dbReference>
<dbReference type="GO" id="GO:0006355">
    <property type="term" value="P:regulation of DNA-templated transcription"/>
    <property type="evidence" value="ECO:0007669"/>
    <property type="project" value="InterPro"/>
</dbReference>
<dbReference type="InterPro" id="IPR058245">
    <property type="entry name" value="NreC/VraR/RcsB-like_REC"/>
</dbReference>
<dbReference type="AlphaFoldDB" id="E8N2A1"/>
<evidence type="ECO:0000256" key="3">
    <source>
        <dbReference type="PROSITE-ProRule" id="PRU00169"/>
    </source>
</evidence>
<organism evidence="6 7">
    <name type="scientific">Anaerolinea thermophila (strain DSM 14523 / JCM 11388 / NBRC 100420 / UNI-1)</name>
    <dbReference type="NCBI Taxonomy" id="926569"/>
    <lineage>
        <taxon>Bacteria</taxon>
        <taxon>Bacillati</taxon>
        <taxon>Chloroflexota</taxon>
        <taxon>Anaerolineae</taxon>
        <taxon>Anaerolineales</taxon>
        <taxon>Anaerolineaceae</taxon>
        <taxon>Anaerolinea</taxon>
    </lineage>
</organism>
<dbReference type="RefSeq" id="WP_013561389.1">
    <property type="nucleotide sequence ID" value="NC_014960.1"/>
</dbReference>
<feature type="domain" description="HTH luxR-type" evidence="4">
    <location>
        <begin position="147"/>
        <end position="212"/>
    </location>
</feature>
<dbReference type="HOGENOM" id="CLU_000445_90_10_0"/>
<protein>
    <submittedName>
        <fullName evidence="6">NarL family two-component response regulator</fullName>
    </submittedName>
</protein>
<dbReference type="EMBL" id="AP012029">
    <property type="protein sequence ID" value="BAJ65048.1"/>
    <property type="molecule type" value="Genomic_DNA"/>
</dbReference>
<evidence type="ECO:0000259" key="4">
    <source>
        <dbReference type="PROSITE" id="PS50043"/>
    </source>
</evidence>
<keyword evidence="2" id="KW-0238">DNA-binding</keyword>
<dbReference type="InterPro" id="IPR001789">
    <property type="entry name" value="Sig_transdc_resp-reg_receiver"/>
</dbReference>
<sequence>MNRIRIVIVDDHALVRMGLTTLICDRPDMQVVGEASNLTQALRVIEETQPQIVLMDIRMPGESGIEATRQIVQRFPQTRVIILTSYSDDELVMRAIHAGASGYVLKQADNDVLLDAIQTVARGESLLDPATTTRLLHFVREMERKAEQNAFRDLSERELSVLAELAKGKTNAEIGRTLHLSEKTVRNHVSVILEKLHLSNRVELATYAVEHHIFDLVKRD</sequence>
<dbReference type="STRING" id="926569.ANT_30220"/>
<dbReference type="eggNOG" id="COG2197">
    <property type="taxonomic scope" value="Bacteria"/>
</dbReference>
<keyword evidence="1 3" id="KW-0597">Phosphoprotein</keyword>
<reference evidence="6 7" key="1">
    <citation type="submission" date="2010-12" db="EMBL/GenBank/DDBJ databases">
        <title>Whole genome sequence of Anaerolinea thermophila UNI-1.</title>
        <authorList>
            <person name="Narita-Yamada S."/>
            <person name="Kishi E."/>
            <person name="Watanabe Y."/>
            <person name="Takasaki K."/>
            <person name="Ankai A."/>
            <person name="Oguchi A."/>
            <person name="Fukui S."/>
            <person name="Takahashi M."/>
            <person name="Yashiro I."/>
            <person name="Hosoyama A."/>
            <person name="Sekiguchi Y."/>
            <person name="Hanada S."/>
            <person name="Fujita N."/>
        </authorList>
    </citation>
    <scope>NUCLEOTIDE SEQUENCE [LARGE SCALE GENOMIC DNA]</scope>
    <source>
        <strain evidence="7">DSM 14523 / JCM 11388 / NBRC 100420 / UNI-1</strain>
    </source>
</reference>
<dbReference type="InParanoid" id="E8N2A1"/>
<dbReference type="KEGG" id="atm:ANT_30220"/>
<dbReference type="GO" id="GO:0000160">
    <property type="term" value="P:phosphorelay signal transduction system"/>
    <property type="evidence" value="ECO:0007669"/>
    <property type="project" value="InterPro"/>
</dbReference>
<dbReference type="SMART" id="SM00421">
    <property type="entry name" value="HTH_LUXR"/>
    <property type="match status" value="1"/>
</dbReference>
<dbReference type="SUPFAM" id="SSF46894">
    <property type="entry name" value="C-terminal effector domain of the bipartite response regulators"/>
    <property type="match status" value="1"/>
</dbReference>
<evidence type="ECO:0000313" key="7">
    <source>
        <dbReference type="Proteomes" id="UP000008922"/>
    </source>
</evidence>